<protein>
    <submittedName>
        <fullName evidence="1">Uncharacterized protein</fullName>
    </submittedName>
</protein>
<sequence length="96" mass="10668">MDLKHCTSFTIRVYNAVFDCDLRFVAAEAVPANRFPSATTFASSYISDSSRAYYKSAALRMFKHRRCGSKCCVLTDDVVANGGDGINRDCCIKIRP</sequence>
<dbReference type="HOGENOM" id="CLU_2360276_0_0_1"/>
<name>A0A0C3DCT9_OIDMZ</name>
<accession>A0A0C3DCT9</accession>
<dbReference type="EMBL" id="KN832878">
    <property type="protein sequence ID" value="KIM99757.1"/>
    <property type="molecule type" value="Genomic_DNA"/>
</dbReference>
<reference evidence="1 2" key="1">
    <citation type="submission" date="2014-04" db="EMBL/GenBank/DDBJ databases">
        <authorList>
            <consortium name="DOE Joint Genome Institute"/>
            <person name="Kuo A."/>
            <person name="Martino E."/>
            <person name="Perotto S."/>
            <person name="Kohler A."/>
            <person name="Nagy L.G."/>
            <person name="Floudas D."/>
            <person name="Copeland A."/>
            <person name="Barry K.W."/>
            <person name="Cichocki N."/>
            <person name="Veneault-Fourrey C."/>
            <person name="LaButti K."/>
            <person name="Lindquist E.A."/>
            <person name="Lipzen A."/>
            <person name="Lundell T."/>
            <person name="Morin E."/>
            <person name="Murat C."/>
            <person name="Sun H."/>
            <person name="Tunlid A."/>
            <person name="Henrissat B."/>
            <person name="Grigoriev I.V."/>
            <person name="Hibbett D.S."/>
            <person name="Martin F."/>
            <person name="Nordberg H.P."/>
            <person name="Cantor M.N."/>
            <person name="Hua S.X."/>
        </authorList>
    </citation>
    <scope>NUCLEOTIDE SEQUENCE [LARGE SCALE GENOMIC DNA]</scope>
    <source>
        <strain evidence="1 2">Zn</strain>
    </source>
</reference>
<dbReference type="Proteomes" id="UP000054321">
    <property type="component" value="Unassembled WGS sequence"/>
</dbReference>
<dbReference type="InParanoid" id="A0A0C3DCT9"/>
<keyword evidence="2" id="KW-1185">Reference proteome</keyword>
<evidence type="ECO:0000313" key="1">
    <source>
        <dbReference type="EMBL" id="KIM99757.1"/>
    </source>
</evidence>
<dbReference type="AlphaFoldDB" id="A0A0C3DCT9"/>
<proteinExistence type="predicted"/>
<organism evidence="1 2">
    <name type="scientific">Oidiodendron maius (strain Zn)</name>
    <dbReference type="NCBI Taxonomy" id="913774"/>
    <lineage>
        <taxon>Eukaryota</taxon>
        <taxon>Fungi</taxon>
        <taxon>Dikarya</taxon>
        <taxon>Ascomycota</taxon>
        <taxon>Pezizomycotina</taxon>
        <taxon>Leotiomycetes</taxon>
        <taxon>Leotiomycetes incertae sedis</taxon>
        <taxon>Myxotrichaceae</taxon>
        <taxon>Oidiodendron</taxon>
    </lineage>
</organism>
<reference evidence="2" key="2">
    <citation type="submission" date="2015-01" db="EMBL/GenBank/DDBJ databases">
        <title>Evolutionary Origins and Diversification of the Mycorrhizal Mutualists.</title>
        <authorList>
            <consortium name="DOE Joint Genome Institute"/>
            <consortium name="Mycorrhizal Genomics Consortium"/>
            <person name="Kohler A."/>
            <person name="Kuo A."/>
            <person name="Nagy L.G."/>
            <person name="Floudas D."/>
            <person name="Copeland A."/>
            <person name="Barry K.W."/>
            <person name="Cichocki N."/>
            <person name="Veneault-Fourrey C."/>
            <person name="LaButti K."/>
            <person name="Lindquist E.A."/>
            <person name="Lipzen A."/>
            <person name="Lundell T."/>
            <person name="Morin E."/>
            <person name="Murat C."/>
            <person name="Riley R."/>
            <person name="Ohm R."/>
            <person name="Sun H."/>
            <person name="Tunlid A."/>
            <person name="Henrissat B."/>
            <person name="Grigoriev I.V."/>
            <person name="Hibbett D.S."/>
            <person name="Martin F."/>
        </authorList>
    </citation>
    <scope>NUCLEOTIDE SEQUENCE [LARGE SCALE GENOMIC DNA]</scope>
    <source>
        <strain evidence="2">Zn</strain>
    </source>
</reference>
<gene>
    <name evidence="1" type="ORF">OIDMADRAFT_19768</name>
</gene>
<evidence type="ECO:0000313" key="2">
    <source>
        <dbReference type="Proteomes" id="UP000054321"/>
    </source>
</evidence>